<dbReference type="AlphaFoldDB" id="A0A6J4NWU0"/>
<reference evidence="1" key="1">
    <citation type="submission" date="2020-02" db="EMBL/GenBank/DDBJ databases">
        <authorList>
            <person name="Meier V. D."/>
        </authorList>
    </citation>
    <scope>NUCLEOTIDE SEQUENCE</scope>
    <source>
        <strain evidence="1">AVDCRST_MAG94</strain>
    </source>
</reference>
<proteinExistence type="predicted"/>
<sequence>MHSLRLTITFSSSLLLLAGCNTADRGFVERPSQALTANSAPRSTAPSTSALNTFTAARKLAWDAAVMVQQPPHSAVTWQAARVKWRQAINLLKTIPDDAPVAVQAKAKLAVYQANYTAISDRLNAETAAAERFKAAQTLAWQAAVTVQKPPHSLKVWQRASRKWQDAIALLEPIPPTTSVAQQSQAKLNIYRNNYSVIQQRITTETHAISTLKQFAAIADKLGNVPDNIKQPNPALQKIGISYEDYTNLVQALQQSFAKFATQPDAKNHPVYASLAGAIEDYQTVLKLWKAYLAFKAANNQWLYDDLYNQLVPVSQADATRLTQKYDVQTYADGTKVSLRFSAWEIWQKTNQHLRQIQQRQGEG</sequence>
<gene>
    <name evidence="1" type="ORF">AVDCRST_MAG94-5842</name>
</gene>
<protein>
    <submittedName>
        <fullName evidence="1">Uncharacterized protein</fullName>
    </submittedName>
</protein>
<name>A0A6J4NWU0_9CYAN</name>
<organism evidence="1">
    <name type="scientific">uncultured Leptolyngbya sp</name>
    <dbReference type="NCBI Taxonomy" id="332963"/>
    <lineage>
        <taxon>Bacteria</taxon>
        <taxon>Bacillati</taxon>
        <taxon>Cyanobacteriota</taxon>
        <taxon>Cyanophyceae</taxon>
        <taxon>Leptolyngbyales</taxon>
        <taxon>Leptolyngbyaceae</taxon>
        <taxon>Leptolyngbya group</taxon>
        <taxon>Leptolyngbya</taxon>
        <taxon>environmental samples</taxon>
    </lineage>
</organism>
<evidence type="ECO:0000313" key="1">
    <source>
        <dbReference type="EMBL" id="CAA9399723.1"/>
    </source>
</evidence>
<accession>A0A6J4NWU0</accession>
<dbReference type="EMBL" id="CADCTY010002015">
    <property type="protein sequence ID" value="CAA9399723.1"/>
    <property type="molecule type" value="Genomic_DNA"/>
</dbReference>
<dbReference type="PROSITE" id="PS51257">
    <property type="entry name" value="PROKAR_LIPOPROTEIN"/>
    <property type="match status" value="1"/>
</dbReference>